<reference evidence="1 2" key="1">
    <citation type="submission" date="2019-06" db="EMBL/GenBank/DDBJ databases">
        <title>Sequencing the genomes of 1000 actinobacteria strains.</title>
        <authorList>
            <person name="Klenk H.-P."/>
        </authorList>
    </citation>
    <scope>NUCLEOTIDE SEQUENCE [LARGE SCALE GENOMIC DNA]</scope>
    <source>
        <strain evidence="1 2">DSM 20427</strain>
    </source>
</reference>
<dbReference type="Gene3D" id="3.40.50.1860">
    <property type="match status" value="2"/>
</dbReference>
<dbReference type="Pfam" id="PF01177">
    <property type="entry name" value="Asp_Glu_race"/>
    <property type="match status" value="1"/>
</dbReference>
<comment type="caution">
    <text evidence="1">The sequence shown here is derived from an EMBL/GenBank/DDBJ whole genome shotgun (WGS) entry which is preliminary data.</text>
</comment>
<sequence>MSLAENAATLDEMPLVGIVGGIGPLASAEFVSGIYRDADAATEQMMPRLILWSDPSFPDRTLNLLAGNGDELAARLEHAARALVDLGVSEILICCFTLHGVIGQLPKALTDRIVSLLDLTFESLVSVDEPQLLLCTSGSRELEVFERHEAWGQSQSRVIRPTRAEQERIHDLIYRLKLGHSRTVIAGEVEDILAAHGVRRFVSGCTELHLLADAFSGDLGIGVDALEIARSRILAGRSLRSEPVPLVQQ</sequence>
<dbReference type="AlphaFoldDB" id="A0A4Y3UN55"/>
<proteinExistence type="predicted"/>
<accession>A0A4Y3UN55</accession>
<dbReference type="OrthoDB" id="9803739at2"/>
<evidence type="ECO:0000313" key="1">
    <source>
        <dbReference type="EMBL" id="TQM90253.1"/>
    </source>
</evidence>
<dbReference type="Proteomes" id="UP000319804">
    <property type="component" value="Unassembled WGS sequence"/>
</dbReference>
<dbReference type="SUPFAM" id="SSF53681">
    <property type="entry name" value="Aspartate/glutamate racemase"/>
    <property type="match status" value="2"/>
</dbReference>
<name>A0A4Y3UN55_9MICO</name>
<dbReference type="GO" id="GO:0047661">
    <property type="term" value="F:amino-acid racemase activity"/>
    <property type="evidence" value="ECO:0007669"/>
    <property type="project" value="InterPro"/>
</dbReference>
<protein>
    <submittedName>
        <fullName evidence="1">Aspartate racemase</fullName>
    </submittedName>
</protein>
<keyword evidence="2" id="KW-1185">Reference proteome</keyword>
<gene>
    <name evidence="1" type="ORF">FHX68_3057</name>
</gene>
<organism evidence="1 2">
    <name type="scientific">Microbacterium lacticum</name>
    <dbReference type="NCBI Taxonomy" id="33885"/>
    <lineage>
        <taxon>Bacteria</taxon>
        <taxon>Bacillati</taxon>
        <taxon>Actinomycetota</taxon>
        <taxon>Actinomycetes</taxon>
        <taxon>Micrococcales</taxon>
        <taxon>Microbacteriaceae</taxon>
        <taxon>Microbacterium</taxon>
    </lineage>
</organism>
<dbReference type="InterPro" id="IPR001920">
    <property type="entry name" value="Asp/Glu_race"/>
</dbReference>
<dbReference type="RefSeq" id="WP_141380395.1">
    <property type="nucleotide sequence ID" value="NZ_BJNA01000022.1"/>
</dbReference>
<dbReference type="EMBL" id="VFPS01000008">
    <property type="protein sequence ID" value="TQM90253.1"/>
    <property type="molecule type" value="Genomic_DNA"/>
</dbReference>
<evidence type="ECO:0000313" key="2">
    <source>
        <dbReference type="Proteomes" id="UP000319804"/>
    </source>
</evidence>
<dbReference type="InterPro" id="IPR015942">
    <property type="entry name" value="Asp/Glu/hydantoin_racemase"/>
</dbReference>